<organism evidence="1 2">
    <name type="scientific">Rattus norvegicus</name>
    <name type="common">Rat</name>
    <dbReference type="NCBI Taxonomy" id="10116"/>
    <lineage>
        <taxon>Eukaryota</taxon>
        <taxon>Metazoa</taxon>
        <taxon>Chordata</taxon>
        <taxon>Craniata</taxon>
        <taxon>Vertebrata</taxon>
        <taxon>Euteleostomi</taxon>
        <taxon>Mammalia</taxon>
        <taxon>Eutheria</taxon>
        <taxon>Euarchontoglires</taxon>
        <taxon>Glires</taxon>
        <taxon>Rodentia</taxon>
        <taxon>Myomorpha</taxon>
        <taxon>Muroidea</taxon>
        <taxon>Muridae</taxon>
        <taxon>Murinae</taxon>
        <taxon>Rattus</taxon>
    </lineage>
</organism>
<name>A6I1B9_RAT</name>
<protein>
    <submittedName>
        <fullName evidence="1">Myosin VC (Predicted), isoform CRA_c</fullName>
    </submittedName>
</protein>
<dbReference type="EMBL" id="CH473954">
    <property type="protein sequence ID" value="EDL77809.1"/>
    <property type="molecule type" value="Genomic_DNA"/>
</dbReference>
<evidence type="ECO:0000313" key="2">
    <source>
        <dbReference type="Proteomes" id="UP000234681"/>
    </source>
</evidence>
<sequence>MTYTNHVKCGQGFLVSCLLYLFSRLSVEDLEHLNEDGELWFAYEGLKKATRVLESHFQSQKDCYEKEIEGLNFKVVHLSQEINHLQKLFREETDINESIRHEVTRLTSENMVRPHRACLSTLSQRRSSPAEQKSALGS</sequence>
<dbReference type="AlphaFoldDB" id="A6I1B9"/>
<evidence type="ECO:0000313" key="1">
    <source>
        <dbReference type="EMBL" id="EDL77809.1"/>
    </source>
</evidence>
<accession>A6I1B9</accession>
<dbReference type="Proteomes" id="UP000234681">
    <property type="component" value="Chromosome 8"/>
</dbReference>
<proteinExistence type="predicted"/>
<gene>
    <name evidence="1" type="primary">Myo5c_predicted</name>
    <name evidence="1" type="ORF">rCG_26030</name>
</gene>
<reference evidence="1 2" key="1">
    <citation type="submission" date="2005-09" db="EMBL/GenBank/DDBJ databases">
        <authorList>
            <person name="Mural R.J."/>
            <person name="Li P.W."/>
            <person name="Adams M.D."/>
            <person name="Amanatides P.G."/>
            <person name="Baden-Tillson H."/>
            <person name="Barnstead M."/>
            <person name="Chin S.H."/>
            <person name="Dew I."/>
            <person name="Evans C.A."/>
            <person name="Ferriera S."/>
            <person name="Flanigan M."/>
            <person name="Fosler C."/>
            <person name="Glodek A."/>
            <person name="Gu Z."/>
            <person name="Holt R.A."/>
            <person name="Jennings D."/>
            <person name="Kraft C.L."/>
            <person name="Lu F."/>
            <person name="Nguyen T."/>
            <person name="Nusskern D.R."/>
            <person name="Pfannkoch C.M."/>
            <person name="Sitter C."/>
            <person name="Sutton G.G."/>
            <person name="Venter J.C."/>
            <person name="Wang Z."/>
            <person name="Woodage T."/>
            <person name="Zheng X.H."/>
            <person name="Zhong F."/>
        </authorList>
    </citation>
    <scope>NUCLEOTIDE SEQUENCE [LARGE SCALE GENOMIC DNA]</scope>
    <source>
        <strain>BN</strain>
        <strain evidence="2">Sprague-Dawley</strain>
    </source>
</reference>